<keyword evidence="5 6" id="KW-0472">Membrane</keyword>
<keyword evidence="3 6" id="KW-0812">Transmembrane</keyword>
<accession>A0A410P328</accession>
<keyword evidence="4 6" id="KW-1133">Transmembrane helix</keyword>
<dbReference type="Pfam" id="PF03176">
    <property type="entry name" value="MMPL"/>
    <property type="match status" value="2"/>
</dbReference>
<feature type="transmembrane region" description="Helical" evidence="6">
    <location>
        <begin position="315"/>
        <end position="337"/>
    </location>
</feature>
<dbReference type="EMBL" id="CP019384">
    <property type="protein sequence ID" value="QAT16569.1"/>
    <property type="molecule type" value="Genomic_DNA"/>
</dbReference>
<evidence type="ECO:0000256" key="6">
    <source>
        <dbReference type="SAM" id="Phobius"/>
    </source>
</evidence>
<evidence type="ECO:0000256" key="2">
    <source>
        <dbReference type="ARBA" id="ARBA00022475"/>
    </source>
</evidence>
<keyword evidence="2" id="KW-1003">Cell membrane</keyword>
<dbReference type="AlphaFoldDB" id="A0A410P328"/>
<gene>
    <name evidence="8" type="ORF">BU251_01905</name>
</gene>
<feature type="transmembrane region" description="Helical" evidence="6">
    <location>
        <begin position="637"/>
        <end position="657"/>
    </location>
</feature>
<feature type="transmembrane region" description="Helical" evidence="6">
    <location>
        <begin position="15"/>
        <end position="32"/>
    </location>
</feature>
<comment type="subcellular location">
    <subcellularLocation>
        <location evidence="1">Cell membrane</location>
        <topology evidence="1">Multi-pass membrane protein</topology>
    </subcellularLocation>
</comment>
<feature type="transmembrane region" description="Helical" evidence="6">
    <location>
        <begin position="213"/>
        <end position="236"/>
    </location>
</feature>
<evidence type="ECO:0000313" key="8">
    <source>
        <dbReference type="EMBL" id="QAT16569.1"/>
    </source>
</evidence>
<dbReference type="InterPro" id="IPR000731">
    <property type="entry name" value="SSD"/>
</dbReference>
<feature type="transmembrane region" description="Helical" evidence="6">
    <location>
        <begin position="273"/>
        <end position="294"/>
    </location>
</feature>
<protein>
    <submittedName>
        <fullName evidence="8">Transporter, putative</fullName>
    </submittedName>
</protein>
<feature type="transmembrane region" description="Helical" evidence="6">
    <location>
        <begin position="712"/>
        <end position="732"/>
    </location>
</feature>
<dbReference type="InterPro" id="IPR050545">
    <property type="entry name" value="Mycobact_MmpL"/>
</dbReference>
<feature type="domain" description="SSD" evidence="7">
    <location>
        <begin position="241"/>
        <end position="368"/>
    </location>
</feature>
<evidence type="ECO:0000313" key="9">
    <source>
        <dbReference type="Proteomes" id="UP000287243"/>
    </source>
</evidence>
<dbReference type="Gene3D" id="1.20.1640.10">
    <property type="entry name" value="Multidrug efflux transporter AcrB transmembrane domain"/>
    <property type="match status" value="2"/>
</dbReference>
<dbReference type="GO" id="GO:0005886">
    <property type="term" value="C:plasma membrane"/>
    <property type="evidence" value="ECO:0007669"/>
    <property type="project" value="UniProtKB-SubCell"/>
</dbReference>
<feature type="transmembrane region" description="Helical" evidence="6">
    <location>
        <begin position="243"/>
        <end position="267"/>
    </location>
</feature>
<feature type="transmembrane region" description="Helical" evidence="6">
    <location>
        <begin position="663"/>
        <end position="684"/>
    </location>
</feature>
<feature type="transmembrane region" description="Helical" evidence="6">
    <location>
        <begin position="607"/>
        <end position="630"/>
    </location>
</feature>
<feature type="transmembrane region" description="Helical" evidence="6">
    <location>
        <begin position="807"/>
        <end position="830"/>
    </location>
</feature>
<dbReference type="PANTHER" id="PTHR33406:SF13">
    <property type="entry name" value="MEMBRANE PROTEIN YDFJ"/>
    <property type="match status" value="1"/>
</dbReference>
<dbReference type="PANTHER" id="PTHR33406">
    <property type="entry name" value="MEMBRANE PROTEIN MJ1562-RELATED"/>
    <property type="match status" value="1"/>
</dbReference>
<dbReference type="PROSITE" id="PS50156">
    <property type="entry name" value="SSD"/>
    <property type="match status" value="1"/>
</dbReference>
<organism evidence="8 9">
    <name type="scientific">Velamenicoccus archaeovorus</name>
    <dbReference type="NCBI Taxonomy" id="1930593"/>
    <lineage>
        <taxon>Bacteria</taxon>
        <taxon>Pseudomonadati</taxon>
        <taxon>Candidatus Omnitrophota</taxon>
        <taxon>Candidatus Velamenicoccus</taxon>
    </lineage>
</organism>
<name>A0A410P328_VELA1</name>
<reference evidence="8 9" key="1">
    <citation type="submission" date="2017-01" db="EMBL/GenBank/DDBJ databases">
        <title>First insights into the biology of 'candidatus Vampirococcus archaeovorus'.</title>
        <authorList>
            <person name="Kizina J."/>
            <person name="Jordan S."/>
            <person name="Stueber K."/>
            <person name="Reinhardt R."/>
            <person name="Harder J."/>
        </authorList>
    </citation>
    <scope>NUCLEOTIDE SEQUENCE [LARGE SCALE GENOMIC DNA]</scope>
    <source>
        <strain evidence="8 9">LiM</strain>
    </source>
</reference>
<feature type="transmembrane region" description="Helical" evidence="6">
    <location>
        <begin position="406"/>
        <end position="425"/>
    </location>
</feature>
<evidence type="ECO:0000256" key="5">
    <source>
        <dbReference type="ARBA" id="ARBA00023136"/>
    </source>
</evidence>
<sequence>MIDRIVDFAFKRPKAIFAIAGLLTFVALLQFLRIKIDTDPENMLPANEFVRRFHQEVKKEFTLYDYIVVGVVDESSPAGVFNPRTLEDVYQLTQAIGKIDGVVAYDMMSLSTKDDVQSDGAGTVRFQWLMHAPPYTEQDALWIRSRALANPMFYNTLVSADGKALAIYVPIKEKKISYTVAKKIGELTKAYRGGERYFLTGLPLAEDAFGHEMFVQMALSAPAAMLVIFLLMWVFFRNVRLVVLPLVMAMDVVILTMGAMVGLGFPIHIMSSMIPIFLLPICVLDSIHLLSDYYEEYRRFPNKEEAIRHVLRKLFMPNLFTSLTTVAGFFSLSFAPIPPVQVFGIFVAIGVAVAWLTTVLFIPAYVALLDASRLATFGVRHEENPTGPEHVILEFARHLAVDRWKLVLAVTVLTVAVSIIGLTRIKVNDNPTKWFSKKHPIRVADIVLNRHFGGTYSAYLVMEPRDKKEEVFLDPAMLEYIRGLQKYLLEQGSVGKSTSLADVVSKVYDELLGGDKKNGMIPPTKEAVAQCLLLFENSHKPDDLWHFVTPDYDKLNLWMQLTSGDNRDMALVVRQVETYFKEHPAPQPLIYHWSGLTYINMVWQDKMVIGMFVNFLGSFLIVLFMMVVLFRSPLVGLLSMIPMTVTIVFIYSTLGFFGKEYDMPVAVLSALTLGLSIDYAIHFIERSRQIYKVRMNWPDTAREMFGAPARALVRNAFVISIAFLPLFLSRLVPYNTVGFFMLMIMLVSSVGTLLILPAIISAAPRVVFGHLEPEKKVSRCACGECMLLAVMLAASVLYVLLGYSLTRWNVATVIAVFVVVVLAGICFIVGRLRNNRMV</sequence>
<evidence type="ECO:0000256" key="1">
    <source>
        <dbReference type="ARBA" id="ARBA00004651"/>
    </source>
</evidence>
<feature type="transmembrane region" description="Helical" evidence="6">
    <location>
        <begin position="738"/>
        <end position="760"/>
    </location>
</feature>
<dbReference type="SUPFAM" id="SSF82866">
    <property type="entry name" value="Multidrug efflux transporter AcrB transmembrane domain"/>
    <property type="match status" value="2"/>
</dbReference>
<evidence type="ECO:0000256" key="4">
    <source>
        <dbReference type="ARBA" id="ARBA00022989"/>
    </source>
</evidence>
<dbReference type="KEGG" id="vai:BU251_01905"/>
<evidence type="ECO:0000256" key="3">
    <source>
        <dbReference type="ARBA" id="ARBA00022692"/>
    </source>
</evidence>
<feature type="transmembrane region" description="Helical" evidence="6">
    <location>
        <begin position="781"/>
        <end position="801"/>
    </location>
</feature>
<feature type="transmembrane region" description="Helical" evidence="6">
    <location>
        <begin position="343"/>
        <end position="368"/>
    </location>
</feature>
<proteinExistence type="predicted"/>
<dbReference type="Proteomes" id="UP000287243">
    <property type="component" value="Chromosome"/>
</dbReference>
<evidence type="ECO:0000259" key="7">
    <source>
        <dbReference type="PROSITE" id="PS50156"/>
    </source>
</evidence>
<dbReference type="OrthoDB" id="9803781at2"/>
<keyword evidence="9" id="KW-1185">Reference proteome</keyword>
<dbReference type="InterPro" id="IPR004869">
    <property type="entry name" value="MMPL_dom"/>
</dbReference>
<dbReference type="RefSeq" id="WP_128699208.1">
    <property type="nucleotide sequence ID" value="NZ_CP019384.1"/>
</dbReference>